<dbReference type="EMBL" id="JBIAJP010000001">
    <property type="protein sequence ID" value="MFF0002238.1"/>
    <property type="molecule type" value="Genomic_DNA"/>
</dbReference>
<reference evidence="2 3" key="1">
    <citation type="submission" date="2024-10" db="EMBL/GenBank/DDBJ databases">
        <title>The Natural Products Discovery Center: Release of the First 8490 Sequenced Strains for Exploring Actinobacteria Biosynthetic Diversity.</title>
        <authorList>
            <person name="Kalkreuter E."/>
            <person name="Kautsar S.A."/>
            <person name="Yang D."/>
            <person name="Bader C.D."/>
            <person name="Teijaro C.N."/>
            <person name="Fluegel L."/>
            <person name="Davis C.M."/>
            <person name="Simpson J.R."/>
            <person name="Lauterbach L."/>
            <person name="Steele A.D."/>
            <person name="Gui C."/>
            <person name="Meng S."/>
            <person name="Li G."/>
            <person name="Viehrig K."/>
            <person name="Ye F."/>
            <person name="Su P."/>
            <person name="Kiefer A.F."/>
            <person name="Nichols A."/>
            <person name="Cepeda A.J."/>
            <person name="Yan W."/>
            <person name="Fan B."/>
            <person name="Jiang Y."/>
            <person name="Adhikari A."/>
            <person name="Zheng C.-J."/>
            <person name="Schuster L."/>
            <person name="Cowan T.M."/>
            <person name="Smanski M.J."/>
            <person name="Chevrette M.G."/>
            <person name="De Carvalho L.P.S."/>
            <person name="Shen B."/>
        </authorList>
    </citation>
    <scope>NUCLEOTIDE SEQUENCE [LARGE SCALE GENOMIC DNA]</scope>
    <source>
        <strain evidence="2 3">NPDC005497</strain>
    </source>
</reference>
<feature type="compositionally biased region" description="Pro residues" evidence="1">
    <location>
        <begin position="48"/>
        <end position="61"/>
    </location>
</feature>
<evidence type="ECO:0000313" key="2">
    <source>
        <dbReference type="EMBL" id="MFF0002238.1"/>
    </source>
</evidence>
<dbReference type="RefSeq" id="WP_361948673.1">
    <property type="nucleotide sequence ID" value="NZ_JBEXVS010000013.1"/>
</dbReference>
<protein>
    <submittedName>
        <fullName evidence="2">Uncharacterized protein</fullName>
    </submittedName>
</protein>
<gene>
    <name evidence="2" type="ORF">ACFYQT_02065</name>
</gene>
<evidence type="ECO:0000313" key="3">
    <source>
        <dbReference type="Proteomes" id="UP001601422"/>
    </source>
</evidence>
<comment type="caution">
    <text evidence="2">The sequence shown here is derived from an EMBL/GenBank/DDBJ whole genome shotgun (WGS) entry which is preliminary data.</text>
</comment>
<accession>A0ABW6MNY9</accession>
<sequence>MWHDGESGLSADEEWLTAMVRQAVGEVPRRLRTEVASWPAPAGTPRHTPCPGPPEPDTAKP</sequence>
<name>A0ABW6MNY9_9ACTN</name>
<evidence type="ECO:0000256" key="1">
    <source>
        <dbReference type="SAM" id="MobiDB-lite"/>
    </source>
</evidence>
<organism evidence="2 3">
    <name type="scientific">Streptomyces tibetensis</name>
    <dbReference type="NCBI Taxonomy" id="2382123"/>
    <lineage>
        <taxon>Bacteria</taxon>
        <taxon>Bacillati</taxon>
        <taxon>Actinomycetota</taxon>
        <taxon>Actinomycetes</taxon>
        <taxon>Kitasatosporales</taxon>
        <taxon>Streptomycetaceae</taxon>
        <taxon>Streptomyces</taxon>
    </lineage>
</organism>
<dbReference type="Proteomes" id="UP001601422">
    <property type="component" value="Unassembled WGS sequence"/>
</dbReference>
<feature type="region of interest" description="Disordered" evidence="1">
    <location>
        <begin position="32"/>
        <end position="61"/>
    </location>
</feature>
<keyword evidence="3" id="KW-1185">Reference proteome</keyword>
<proteinExistence type="predicted"/>